<evidence type="ECO:0000313" key="10">
    <source>
        <dbReference type="EMBL" id="MXV17359.1"/>
    </source>
</evidence>
<feature type="transmembrane region" description="Helical" evidence="7">
    <location>
        <begin position="68"/>
        <end position="92"/>
    </location>
</feature>
<feature type="domain" description="Integral membrane protein YccS N-terminal" evidence="8">
    <location>
        <begin position="69"/>
        <end position="347"/>
    </location>
</feature>
<feature type="transmembrane region" description="Helical" evidence="7">
    <location>
        <begin position="99"/>
        <end position="126"/>
    </location>
</feature>
<feature type="transmembrane region" description="Helical" evidence="7">
    <location>
        <begin position="516"/>
        <end position="537"/>
    </location>
</feature>
<feature type="transmembrane region" description="Helical" evidence="7">
    <location>
        <begin position="466"/>
        <end position="481"/>
    </location>
</feature>
<evidence type="ECO:0000313" key="11">
    <source>
        <dbReference type="Proteomes" id="UP000451233"/>
    </source>
</evidence>
<dbReference type="GO" id="GO:0005886">
    <property type="term" value="C:plasma membrane"/>
    <property type="evidence" value="ECO:0007669"/>
    <property type="project" value="UniProtKB-SubCell"/>
</dbReference>
<organism evidence="10 11">
    <name type="scientific">Hufsiella ginkgonis</name>
    <dbReference type="NCBI Taxonomy" id="2695274"/>
    <lineage>
        <taxon>Bacteria</taxon>
        <taxon>Pseudomonadati</taxon>
        <taxon>Bacteroidota</taxon>
        <taxon>Sphingobacteriia</taxon>
        <taxon>Sphingobacteriales</taxon>
        <taxon>Sphingobacteriaceae</taxon>
        <taxon>Hufsiella</taxon>
    </lineage>
</organism>
<keyword evidence="3 7" id="KW-0812">Transmembrane</keyword>
<evidence type="ECO:0000259" key="8">
    <source>
        <dbReference type="Pfam" id="PF12805"/>
    </source>
</evidence>
<dbReference type="Pfam" id="PF12805">
    <property type="entry name" value="FUSC-like"/>
    <property type="match status" value="1"/>
</dbReference>
<evidence type="ECO:0000256" key="6">
    <source>
        <dbReference type="ARBA" id="ARBA00043993"/>
    </source>
</evidence>
<reference evidence="10 11" key="1">
    <citation type="submission" date="2019-11" db="EMBL/GenBank/DDBJ databases">
        <title>Pedobacter sp. HMF7056 Genome sequencing and assembly.</title>
        <authorList>
            <person name="Kang H."/>
            <person name="Kim H."/>
            <person name="Joh K."/>
        </authorList>
    </citation>
    <scope>NUCLEOTIDE SEQUENCE [LARGE SCALE GENOMIC DNA]</scope>
    <source>
        <strain evidence="10 11">HMF7056</strain>
    </source>
</reference>
<dbReference type="PANTHER" id="PTHR30509">
    <property type="entry name" value="P-HYDROXYBENZOIC ACID EFFLUX PUMP SUBUNIT-RELATED"/>
    <property type="match status" value="1"/>
</dbReference>
<dbReference type="InterPro" id="IPR049453">
    <property type="entry name" value="Memb_transporter_dom"/>
</dbReference>
<protein>
    <submittedName>
        <fullName evidence="10">FUSC family protein</fullName>
    </submittedName>
</protein>
<evidence type="ECO:0000256" key="4">
    <source>
        <dbReference type="ARBA" id="ARBA00022989"/>
    </source>
</evidence>
<sequence>MMKQSREIKQFIFSHYFSDGLRIAFGGLLPAVLFAQLGDLDMGINFSLGALTVSIADAPGPQVHKRNAMLFCTLFMIISLLLTGLINAYPVLLAAEIMVLCFFFSMFNIYGVRAASVGTAALLIMVLNIDQHLTFHELLVHGGIMLGGCAWYMVFSLSITGIRPYRLAQQSLALSVRQVADYLRLKALFYDSDTPADETYKKLISQQITVHEHQDSTRELLFKSRLLMKESTNTGRQLVLVFVDVVDLFEQSMATHYDYQAIHKQYGRTGVLESLQSVIGKLADELENLAYYINNNQQPVPVYRFQPELEHLKIVIDQVESEHKVNNLVLKKILVNVRNIVNRLQKIYSYFNPTQLASAKIRSEADLSKFVSHQDYDPKLFLDNLSFKSSVFRYSVRLAIVAVTGYLASKLFPLGHHSYWILLTIIVIVKPGFSLTKQRNFQRVAGTIAGAAIGLLILAFVKDQNARFVFLLIFMILTYSFQRLNYVISVLFMTPYILIMFSFLGMGSLSTAQERIFDTIVGSVIAFTASYLIFPSWESRQLKGFMRALLISNYFYLQKAAYLLAGKLPDMTEYKLARKAVYVNSANMASSFQRMLAEPKSKQMNPKNVHKFIVLNHMLSSYTANLIFHLLQSENRVASSEHVKLVKRALYVLSAAINRLHAEGEPDFKEPEIVLRGKELPPALQTADHKLVSEQLDFVVNVAADIQKIAEDPERV</sequence>
<dbReference type="Proteomes" id="UP000451233">
    <property type="component" value="Unassembled WGS sequence"/>
</dbReference>
<accession>A0A7K1Y2W4</accession>
<evidence type="ECO:0000256" key="3">
    <source>
        <dbReference type="ARBA" id="ARBA00022692"/>
    </source>
</evidence>
<dbReference type="AlphaFoldDB" id="A0A7K1Y2W4"/>
<gene>
    <name evidence="10" type="ORF">GS398_18825</name>
</gene>
<feature type="transmembrane region" description="Helical" evidence="7">
    <location>
        <begin position="443"/>
        <end position="460"/>
    </location>
</feature>
<feature type="transmembrane region" description="Helical" evidence="7">
    <location>
        <begin position="138"/>
        <end position="162"/>
    </location>
</feature>
<keyword evidence="11" id="KW-1185">Reference proteome</keyword>
<feature type="transmembrane region" description="Helical" evidence="7">
    <location>
        <begin position="418"/>
        <end position="436"/>
    </location>
</feature>
<evidence type="ECO:0000259" key="9">
    <source>
        <dbReference type="Pfam" id="PF13515"/>
    </source>
</evidence>
<feature type="transmembrane region" description="Helical" evidence="7">
    <location>
        <begin position="486"/>
        <end position="504"/>
    </location>
</feature>
<proteinExistence type="inferred from homology"/>
<feature type="domain" description="Integral membrane bound transporter" evidence="9">
    <location>
        <begin position="406"/>
        <end position="528"/>
    </location>
</feature>
<name>A0A7K1Y2W4_9SPHI</name>
<evidence type="ECO:0000256" key="2">
    <source>
        <dbReference type="ARBA" id="ARBA00022475"/>
    </source>
</evidence>
<evidence type="ECO:0000256" key="7">
    <source>
        <dbReference type="SAM" id="Phobius"/>
    </source>
</evidence>
<keyword evidence="2" id="KW-1003">Cell membrane</keyword>
<feature type="transmembrane region" description="Helical" evidence="7">
    <location>
        <begin position="21"/>
        <end position="38"/>
    </location>
</feature>
<comment type="subcellular location">
    <subcellularLocation>
        <location evidence="1">Cell membrane</location>
        <topology evidence="1">Multi-pass membrane protein</topology>
    </subcellularLocation>
</comment>
<comment type="similarity">
    <text evidence="6">Belongs to the YccS/YhfK family.</text>
</comment>
<evidence type="ECO:0000256" key="1">
    <source>
        <dbReference type="ARBA" id="ARBA00004651"/>
    </source>
</evidence>
<comment type="caution">
    <text evidence="10">The sequence shown here is derived from an EMBL/GenBank/DDBJ whole genome shotgun (WGS) entry which is preliminary data.</text>
</comment>
<keyword evidence="5 7" id="KW-0472">Membrane</keyword>
<dbReference type="Pfam" id="PF13515">
    <property type="entry name" value="FUSC_2"/>
    <property type="match status" value="1"/>
</dbReference>
<dbReference type="InterPro" id="IPR032692">
    <property type="entry name" value="YccS_N"/>
</dbReference>
<dbReference type="EMBL" id="WVHS01000005">
    <property type="protein sequence ID" value="MXV17359.1"/>
    <property type="molecule type" value="Genomic_DNA"/>
</dbReference>
<dbReference type="PANTHER" id="PTHR30509:SF8">
    <property type="entry name" value="INNER MEMBRANE PROTEIN YCCS"/>
    <property type="match status" value="1"/>
</dbReference>
<evidence type="ECO:0000256" key="5">
    <source>
        <dbReference type="ARBA" id="ARBA00023136"/>
    </source>
</evidence>
<keyword evidence="4 7" id="KW-1133">Transmembrane helix</keyword>